<feature type="compositionally biased region" description="Pro residues" evidence="1">
    <location>
        <begin position="213"/>
        <end position="222"/>
    </location>
</feature>
<dbReference type="Proteomes" id="UP001558652">
    <property type="component" value="Unassembled WGS sequence"/>
</dbReference>
<proteinExistence type="predicted"/>
<feature type="compositionally biased region" description="Polar residues" evidence="1">
    <location>
        <begin position="249"/>
        <end position="272"/>
    </location>
</feature>
<evidence type="ECO:0000313" key="3">
    <source>
        <dbReference type="Proteomes" id="UP001558652"/>
    </source>
</evidence>
<sequence>MYDLIYSSSDKTPEVNSNTMNFYTSLMLMMLAAGVAKSYVIPQYLSIDGEYLVPYGELESHLDETSLLRERRSPQGNINFSAGMGPGRTGTAGLGYDHQVWKGRGGESLHLGGTYMGQFGHGKPQHNFGIGGTETPATCALCGGDHPANYKGCQVYKELQERSRPGQPRRDVSGRARPVTAVPTPMHVVDAPPKVHQPPQSASPATRLLGPRPLHPPKPTPTRPSTIKKATPPKNPPPTQKVKLPSKAPSAQSEAHSRVPSRTATPARTSRPQRGKPIPQPPTETPYTNPFHPEFLIKFVGNSPGPNTPPSNNQQKLQFYIPRFPYILAIPIPYILDFFVTSGIRSVLHDFGVALTELCPEIGWIVFRSNTDAYSIHAVNRTQDGDTSSSNVNSNTMNFYTSLMLMVLAAGVAKSYVIPQYLSIDGEYLVPYGELESHLDETSLLRERRSPQGNINFSAGMGPGRTGTAGLGYDHQVWKGRGGESLHLGGTYMGQFGHGKPQHNFGIGGTFRF</sequence>
<reference evidence="2 3" key="1">
    <citation type="submission" date="2024-07" db="EMBL/GenBank/DDBJ databases">
        <title>Chromosome-level genome assembly of the water stick insect Ranatra chinensis (Heteroptera: Nepidae).</title>
        <authorList>
            <person name="Liu X."/>
        </authorList>
    </citation>
    <scope>NUCLEOTIDE SEQUENCE [LARGE SCALE GENOMIC DNA]</scope>
    <source>
        <strain evidence="2">Cailab_2021Rc</strain>
        <tissue evidence="2">Muscle</tissue>
    </source>
</reference>
<gene>
    <name evidence="2" type="ORF">AAG570_006369</name>
</gene>
<feature type="region of interest" description="Disordered" evidence="1">
    <location>
        <begin position="159"/>
        <end position="291"/>
    </location>
</feature>
<dbReference type="AlphaFoldDB" id="A0ABD0YTS4"/>
<comment type="caution">
    <text evidence="2">The sequence shown here is derived from an EMBL/GenBank/DDBJ whole genome shotgun (WGS) entry which is preliminary data.</text>
</comment>
<keyword evidence="3" id="KW-1185">Reference proteome</keyword>
<feature type="compositionally biased region" description="Basic and acidic residues" evidence="1">
    <location>
        <begin position="159"/>
        <end position="174"/>
    </location>
</feature>
<accession>A0ABD0YTS4</accession>
<organism evidence="2 3">
    <name type="scientific">Ranatra chinensis</name>
    <dbReference type="NCBI Taxonomy" id="642074"/>
    <lineage>
        <taxon>Eukaryota</taxon>
        <taxon>Metazoa</taxon>
        <taxon>Ecdysozoa</taxon>
        <taxon>Arthropoda</taxon>
        <taxon>Hexapoda</taxon>
        <taxon>Insecta</taxon>
        <taxon>Pterygota</taxon>
        <taxon>Neoptera</taxon>
        <taxon>Paraneoptera</taxon>
        <taxon>Hemiptera</taxon>
        <taxon>Heteroptera</taxon>
        <taxon>Panheteroptera</taxon>
        <taxon>Nepomorpha</taxon>
        <taxon>Nepidae</taxon>
        <taxon>Ranatrinae</taxon>
        <taxon>Ranatra</taxon>
    </lineage>
</organism>
<name>A0ABD0YTS4_9HEMI</name>
<protein>
    <submittedName>
        <fullName evidence="2">Uncharacterized protein</fullName>
    </submittedName>
</protein>
<evidence type="ECO:0000313" key="2">
    <source>
        <dbReference type="EMBL" id="KAL1139385.1"/>
    </source>
</evidence>
<feature type="compositionally biased region" description="Low complexity" evidence="1">
    <location>
        <begin position="223"/>
        <end position="232"/>
    </location>
</feature>
<evidence type="ECO:0000256" key="1">
    <source>
        <dbReference type="SAM" id="MobiDB-lite"/>
    </source>
</evidence>
<dbReference type="EMBL" id="JBFDAA010000002">
    <property type="protein sequence ID" value="KAL1139385.1"/>
    <property type="molecule type" value="Genomic_DNA"/>
</dbReference>